<sequence>MKIITVSLSTLFLLGTLTACGENNIDGENVNSENVEENNPSLDENNEVNEGIDDPVNNVDED</sequence>
<dbReference type="AlphaFoldDB" id="A0A2T4U244"/>
<dbReference type="RefSeq" id="WP_107586293.1">
    <property type="nucleotide sequence ID" value="NZ_PZJJ01000049.1"/>
</dbReference>
<feature type="compositionally biased region" description="Acidic residues" evidence="1">
    <location>
        <begin position="44"/>
        <end position="62"/>
    </location>
</feature>
<evidence type="ECO:0000256" key="1">
    <source>
        <dbReference type="SAM" id="MobiDB-lite"/>
    </source>
</evidence>
<evidence type="ECO:0000313" key="4">
    <source>
        <dbReference type="Proteomes" id="UP000240509"/>
    </source>
</evidence>
<dbReference type="Proteomes" id="UP000240509">
    <property type="component" value="Unassembled WGS sequence"/>
</dbReference>
<reference evidence="3 4" key="1">
    <citation type="submission" date="2018-03" db="EMBL/GenBank/DDBJ databases">
        <title>Alkalicoccus saliphilus sp. nov., isolated from a mineral pool.</title>
        <authorList>
            <person name="Zhao B."/>
        </authorList>
    </citation>
    <scope>NUCLEOTIDE SEQUENCE [LARGE SCALE GENOMIC DNA]</scope>
    <source>
        <strain evidence="3 4">6AG</strain>
    </source>
</reference>
<proteinExistence type="predicted"/>
<dbReference type="PROSITE" id="PS51257">
    <property type="entry name" value="PROKAR_LIPOPROTEIN"/>
    <property type="match status" value="1"/>
</dbReference>
<dbReference type="EMBL" id="PZJJ01000049">
    <property type="protein sequence ID" value="PTL37470.1"/>
    <property type="molecule type" value="Genomic_DNA"/>
</dbReference>
<organism evidence="3 4">
    <name type="scientific">Alkalicoccus saliphilus</name>
    <dbReference type="NCBI Taxonomy" id="200989"/>
    <lineage>
        <taxon>Bacteria</taxon>
        <taxon>Bacillati</taxon>
        <taxon>Bacillota</taxon>
        <taxon>Bacilli</taxon>
        <taxon>Bacillales</taxon>
        <taxon>Bacillaceae</taxon>
        <taxon>Alkalicoccus</taxon>
    </lineage>
</organism>
<feature type="chain" id="PRO_5015625286" evidence="2">
    <location>
        <begin position="22"/>
        <end position="62"/>
    </location>
</feature>
<protein>
    <submittedName>
        <fullName evidence="3">Uncharacterized protein</fullName>
    </submittedName>
</protein>
<feature type="signal peptide" evidence="2">
    <location>
        <begin position="1"/>
        <end position="21"/>
    </location>
</feature>
<keyword evidence="4" id="KW-1185">Reference proteome</keyword>
<feature type="compositionally biased region" description="Low complexity" evidence="1">
    <location>
        <begin position="28"/>
        <end position="39"/>
    </location>
</feature>
<accession>A0A2T4U244</accession>
<gene>
    <name evidence="3" type="ORF">C6Y45_16335</name>
</gene>
<evidence type="ECO:0000313" key="3">
    <source>
        <dbReference type="EMBL" id="PTL37470.1"/>
    </source>
</evidence>
<keyword evidence="2" id="KW-0732">Signal</keyword>
<name>A0A2T4U244_9BACI</name>
<evidence type="ECO:0000256" key="2">
    <source>
        <dbReference type="SAM" id="SignalP"/>
    </source>
</evidence>
<comment type="caution">
    <text evidence="3">The sequence shown here is derived from an EMBL/GenBank/DDBJ whole genome shotgun (WGS) entry which is preliminary data.</text>
</comment>
<feature type="region of interest" description="Disordered" evidence="1">
    <location>
        <begin position="22"/>
        <end position="62"/>
    </location>
</feature>